<evidence type="ECO:0000256" key="8">
    <source>
        <dbReference type="SAM" id="MobiDB-lite"/>
    </source>
</evidence>
<comment type="similarity">
    <text evidence="7">Belongs to the binding-protein-dependent transport system permease family.</text>
</comment>
<feature type="transmembrane region" description="Helical" evidence="7">
    <location>
        <begin position="216"/>
        <end position="239"/>
    </location>
</feature>
<dbReference type="PROSITE" id="PS50928">
    <property type="entry name" value="ABC_TM1"/>
    <property type="match status" value="1"/>
</dbReference>
<comment type="subcellular location">
    <subcellularLocation>
        <location evidence="1 7">Cell membrane</location>
        <topology evidence="1 7">Multi-pass membrane protein</topology>
    </subcellularLocation>
</comment>
<evidence type="ECO:0000313" key="10">
    <source>
        <dbReference type="EMBL" id="SFT17893.1"/>
    </source>
</evidence>
<dbReference type="PANTHER" id="PTHR43227:SF11">
    <property type="entry name" value="BLL4140 PROTEIN"/>
    <property type="match status" value="1"/>
</dbReference>
<dbReference type="Gene3D" id="1.10.3720.10">
    <property type="entry name" value="MetI-like"/>
    <property type="match status" value="1"/>
</dbReference>
<evidence type="ECO:0000256" key="4">
    <source>
        <dbReference type="ARBA" id="ARBA00022692"/>
    </source>
</evidence>
<dbReference type="CDD" id="cd06261">
    <property type="entry name" value="TM_PBP2"/>
    <property type="match status" value="1"/>
</dbReference>
<evidence type="ECO:0000256" key="7">
    <source>
        <dbReference type="RuleBase" id="RU363032"/>
    </source>
</evidence>
<keyword evidence="4 7" id="KW-0812">Transmembrane</keyword>
<organism evidence="10 11">
    <name type="scientific">Streptomyces harbinensis</name>
    <dbReference type="NCBI Taxonomy" id="1176198"/>
    <lineage>
        <taxon>Bacteria</taxon>
        <taxon>Bacillati</taxon>
        <taxon>Actinomycetota</taxon>
        <taxon>Actinomycetes</taxon>
        <taxon>Kitasatosporales</taxon>
        <taxon>Streptomycetaceae</taxon>
        <taxon>Streptomyces</taxon>
    </lineage>
</organism>
<dbReference type="RefSeq" id="WP_019436411.1">
    <property type="nucleotide sequence ID" value="NZ_CP054938.1"/>
</dbReference>
<dbReference type="InterPro" id="IPR035906">
    <property type="entry name" value="MetI-like_sf"/>
</dbReference>
<evidence type="ECO:0000259" key="9">
    <source>
        <dbReference type="PROSITE" id="PS50928"/>
    </source>
</evidence>
<feature type="transmembrane region" description="Helical" evidence="7">
    <location>
        <begin position="260"/>
        <end position="281"/>
    </location>
</feature>
<feature type="domain" description="ABC transmembrane type-1" evidence="9">
    <location>
        <begin position="126"/>
        <end position="341"/>
    </location>
</feature>
<name>A0A1I6VW02_9ACTN</name>
<feature type="region of interest" description="Disordered" evidence="8">
    <location>
        <begin position="1"/>
        <end position="49"/>
    </location>
</feature>
<dbReference type="Proteomes" id="UP000198873">
    <property type="component" value="Unassembled WGS sequence"/>
</dbReference>
<dbReference type="STRING" id="1176198.SAMN05444716_11099"/>
<keyword evidence="5 7" id="KW-1133">Transmembrane helix</keyword>
<dbReference type="AlphaFoldDB" id="A0A1I6VW02"/>
<dbReference type="InterPro" id="IPR050809">
    <property type="entry name" value="UgpAE/MalFG_permease"/>
</dbReference>
<protein>
    <submittedName>
        <fullName evidence="10">Putative aldouronate transport system permease protein</fullName>
    </submittedName>
</protein>
<dbReference type="SUPFAM" id="SSF161098">
    <property type="entry name" value="MetI-like"/>
    <property type="match status" value="1"/>
</dbReference>
<evidence type="ECO:0000256" key="2">
    <source>
        <dbReference type="ARBA" id="ARBA00022448"/>
    </source>
</evidence>
<dbReference type="Pfam" id="PF00528">
    <property type="entry name" value="BPD_transp_1"/>
    <property type="match status" value="1"/>
</dbReference>
<dbReference type="PANTHER" id="PTHR43227">
    <property type="entry name" value="BLL4140 PROTEIN"/>
    <property type="match status" value="1"/>
</dbReference>
<dbReference type="GO" id="GO:0005886">
    <property type="term" value="C:plasma membrane"/>
    <property type="evidence" value="ECO:0007669"/>
    <property type="project" value="UniProtKB-SubCell"/>
</dbReference>
<evidence type="ECO:0000256" key="1">
    <source>
        <dbReference type="ARBA" id="ARBA00004651"/>
    </source>
</evidence>
<gene>
    <name evidence="10" type="ORF">SAMN05444716_11099</name>
</gene>
<keyword evidence="11" id="KW-1185">Reference proteome</keyword>
<evidence type="ECO:0000313" key="11">
    <source>
        <dbReference type="Proteomes" id="UP000198873"/>
    </source>
</evidence>
<evidence type="ECO:0000256" key="6">
    <source>
        <dbReference type="ARBA" id="ARBA00023136"/>
    </source>
</evidence>
<feature type="transmembrane region" description="Helical" evidence="7">
    <location>
        <begin position="130"/>
        <end position="151"/>
    </location>
</feature>
<feature type="transmembrane region" description="Helical" evidence="7">
    <location>
        <begin position="61"/>
        <end position="90"/>
    </location>
</feature>
<feature type="transmembrane region" description="Helical" evidence="7">
    <location>
        <begin position="172"/>
        <end position="196"/>
    </location>
</feature>
<evidence type="ECO:0000256" key="3">
    <source>
        <dbReference type="ARBA" id="ARBA00022475"/>
    </source>
</evidence>
<reference evidence="11" key="1">
    <citation type="submission" date="2016-10" db="EMBL/GenBank/DDBJ databases">
        <authorList>
            <person name="Varghese N."/>
            <person name="Submissions S."/>
        </authorList>
    </citation>
    <scope>NUCLEOTIDE SEQUENCE [LARGE SCALE GENOMIC DNA]</scope>
    <source>
        <strain evidence="11">CGMCC 4.7047</strain>
    </source>
</reference>
<feature type="transmembrane region" description="Helical" evidence="7">
    <location>
        <begin position="320"/>
        <end position="341"/>
    </location>
</feature>
<dbReference type="InterPro" id="IPR000515">
    <property type="entry name" value="MetI-like"/>
</dbReference>
<accession>A0A1I6VW02</accession>
<keyword evidence="2 7" id="KW-0813">Transport</keyword>
<keyword evidence="6 7" id="KW-0472">Membrane</keyword>
<proteinExistence type="inferred from homology"/>
<keyword evidence="3" id="KW-1003">Cell membrane</keyword>
<evidence type="ECO:0000256" key="5">
    <source>
        <dbReference type="ARBA" id="ARBA00022989"/>
    </source>
</evidence>
<dbReference type="GO" id="GO:0055085">
    <property type="term" value="P:transmembrane transport"/>
    <property type="evidence" value="ECO:0007669"/>
    <property type="project" value="InterPro"/>
</dbReference>
<sequence length="357" mass="39717">MSQSTVPRSPKREGGGGPASPPPKHRKPGALRAGGPRRDGPPRARGGTEAWRHRLRRDYPLILMTLPVIGLLVVFAYIPIAGNVIAFQFFSPYAGDGFFQSMANSAWVGFEHFQTMVNDRYFWDAVENTLVFSMLQLLFYFPVPIALALLINSILHNKVRAWAQAVLYLPHFFSWVLVITVFQQIFGGAGLIAQVMRDNGWGDGFDLMTDPGFFKWLITFQVIWKDAGWGIIVFLAALSMVNQELYESAAVDGANRWRRIWHITLPALRPVIALLLVLQVGNMLTVGMEQFLIQRTAVGVGASEVLDTYVWDRGIANHQFSYAAAVGIVKGIFSLVLVLAANRVAHAMGEQGVYKKQ</sequence>
<dbReference type="EMBL" id="FPAB01000010">
    <property type="protein sequence ID" value="SFT17893.1"/>
    <property type="molecule type" value="Genomic_DNA"/>
</dbReference>